<evidence type="ECO:0008006" key="14">
    <source>
        <dbReference type="Google" id="ProtNLM"/>
    </source>
</evidence>
<organism evidence="12 13">
    <name type="scientific">Candidatus Lloydbacteria bacterium RIFCSPHIGHO2_01_FULL_41_20</name>
    <dbReference type="NCBI Taxonomy" id="1798657"/>
    <lineage>
        <taxon>Bacteria</taxon>
        <taxon>Candidatus Lloydiibacteriota</taxon>
    </lineage>
</organism>
<comment type="similarity">
    <text evidence="5 7">Belongs to the DEAD box helicase family.</text>
</comment>
<keyword evidence="1 7" id="KW-0547">Nucleotide-binding</keyword>
<proteinExistence type="inferred from homology"/>
<dbReference type="InterPro" id="IPR001650">
    <property type="entry name" value="Helicase_C-like"/>
</dbReference>
<dbReference type="SMART" id="SM00487">
    <property type="entry name" value="DEXDc"/>
    <property type="match status" value="1"/>
</dbReference>
<name>A0A1G2CTP8_9BACT</name>
<dbReference type="GO" id="GO:0005524">
    <property type="term" value="F:ATP binding"/>
    <property type="evidence" value="ECO:0007669"/>
    <property type="project" value="UniProtKB-KW"/>
</dbReference>
<dbReference type="GO" id="GO:0003676">
    <property type="term" value="F:nucleic acid binding"/>
    <property type="evidence" value="ECO:0007669"/>
    <property type="project" value="InterPro"/>
</dbReference>
<feature type="compositionally biased region" description="Polar residues" evidence="8">
    <location>
        <begin position="1"/>
        <end position="14"/>
    </location>
</feature>
<dbReference type="GO" id="GO:0003724">
    <property type="term" value="F:RNA helicase activity"/>
    <property type="evidence" value="ECO:0007669"/>
    <property type="project" value="InterPro"/>
</dbReference>
<feature type="domain" description="Helicase C-terminal" evidence="10">
    <location>
        <begin position="295"/>
        <end position="427"/>
    </location>
</feature>
<gene>
    <name evidence="12" type="ORF">A2648_02790</name>
</gene>
<dbReference type="STRING" id="1798657.A2648_02790"/>
<evidence type="ECO:0000259" key="9">
    <source>
        <dbReference type="PROSITE" id="PS51192"/>
    </source>
</evidence>
<dbReference type="InterPro" id="IPR011545">
    <property type="entry name" value="DEAD/DEAH_box_helicase_dom"/>
</dbReference>
<feature type="compositionally biased region" description="Gly residues" evidence="8">
    <location>
        <begin position="28"/>
        <end position="42"/>
    </location>
</feature>
<feature type="short sequence motif" description="Q motif" evidence="6">
    <location>
        <begin position="81"/>
        <end position="109"/>
    </location>
</feature>
<evidence type="ECO:0000256" key="2">
    <source>
        <dbReference type="ARBA" id="ARBA00022801"/>
    </source>
</evidence>
<dbReference type="InterPro" id="IPR044742">
    <property type="entry name" value="DEAD/DEAH_RhlB"/>
</dbReference>
<evidence type="ECO:0000256" key="1">
    <source>
        <dbReference type="ARBA" id="ARBA00022741"/>
    </source>
</evidence>
<feature type="domain" description="Helicase ATP-binding" evidence="9">
    <location>
        <begin position="112"/>
        <end position="285"/>
    </location>
</feature>
<feature type="domain" description="DEAD-box RNA helicase Q" evidence="11">
    <location>
        <begin position="81"/>
        <end position="109"/>
    </location>
</feature>
<dbReference type="InterPro" id="IPR014014">
    <property type="entry name" value="RNA_helicase_DEAD_Q_motif"/>
</dbReference>
<dbReference type="SUPFAM" id="SSF52540">
    <property type="entry name" value="P-loop containing nucleoside triphosphate hydrolases"/>
    <property type="match status" value="1"/>
</dbReference>
<keyword evidence="2 7" id="KW-0378">Hydrolase</keyword>
<dbReference type="Proteomes" id="UP000178841">
    <property type="component" value="Unassembled WGS sequence"/>
</dbReference>
<evidence type="ECO:0000256" key="3">
    <source>
        <dbReference type="ARBA" id="ARBA00022806"/>
    </source>
</evidence>
<accession>A0A1G2CTP8</accession>
<sequence length="427" mass="48086">MYQKSFNKGNSKFSRPSFKRGSSRFGDHVGGSRRGSFGGSHSGGQRRPPKRPQRGEYIDFSKFINKAVVSGDKAEHFVPEHSFEDFKVEKELKEAIISKGYKLPTPIQDQSIPHILKGEDIVGIANTGTGKTAAFLIPLINKVRLNQKEQVIILVPTRELAIQIDQELKEFVRGIKTGFKIFSVVCVGGASISRQISELRYKNSFIIGTPGRVKDLINRGMIRLPEFSTIVLDEADRMLDMGFINDMRYVMGRMPKIRHTLFFSATLSPIIEKLIHEFLKTPVRVSVKTRDTAKNVEQDIVKVKPGIEKIEVLHDLLNKKEFNKVLIFGRTKHGVEKLSNVLAQRGFKAESIHGDKNHARRQRSLLLFKESKVQILVATDVAARGLDIPNVSHVINYDIPATYDDYVHRIGRTGRGDKKGVALTFVV</sequence>
<dbReference type="InterPro" id="IPR014001">
    <property type="entry name" value="Helicase_ATP-bd"/>
</dbReference>
<keyword evidence="3 7" id="KW-0347">Helicase</keyword>
<keyword evidence="4 7" id="KW-0067">ATP-binding</keyword>
<dbReference type="PANTHER" id="PTHR47959:SF13">
    <property type="entry name" value="ATP-DEPENDENT RNA HELICASE RHLE"/>
    <property type="match status" value="1"/>
</dbReference>
<dbReference type="SMART" id="SM00490">
    <property type="entry name" value="HELICc"/>
    <property type="match status" value="1"/>
</dbReference>
<dbReference type="GO" id="GO:0005829">
    <property type="term" value="C:cytosol"/>
    <property type="evidence" value="ECO:0007669"/>
    <property type="project" value="TreeGrafter"/>
</dbReference>
<dbReference type="Pfam" id="PF00270">
    <property type="entry name" value="DEAD"/>
    <property type="match status" value="1"/>
</dbReference>
<evidence type="ECO:0000256" key="8">
    <source>
        <dbReference type="SAM" id="MobiDB-lite"/>
    </source>
</evidence>
<evidence type="ECO:0000256" key="7">
    <source>
        <dbReference type="RuleBase" id="RU000492"/>
    </source>
</evidence>
<evidence type="ECO:0000256" key="5">
    <source>
        <dbReference type="ARBA" id="ARBA00038437"/>
    </source>
</evidence>
<evidence type="ECO:0000256" key="6">
    <source>
        <dbReference type="PROSITE-ProRule" id="PRU00552"/>
    </source>
</evidence>
<dbReference type="PROSITE" id="PS51194">
    <property type="entry name" value="HELICASE_CTER"/>
    <property type="match status" value="1"/>
</dbReference>
<protein>
    <recommendedName>
        <fullName evidence="14">RNA helicase</fullName>
    </recommendedName>
</protein>
<dbReference type="PROSITE" id="PS51195">
    <property type="entry name" value="Q_MOTIF"/>
    <property type="match status" value="1"/>
</dbReference>
<dbReference type="PROSITE" id="PS00039">
    <property type="entry name" value="DEAD_ATP_HELICASE"/>
    <property type="match status" value="1"/>
</dbReference>
<evidence type="ECO:0000256" key="4">
    <source>
        <dbReference type="ARBA" id="ARBA00022840"/>
    </source>
</evidence>
<dbReference type="PROSITE" id="PS51192">
    <property type="entry name" value="HELICASE_ATP_BIND_1"/>
    <property type="match status" value="1"/>
</dbReference>
<dbReference type="Gene3D" id="3.40.50.300">
    <property type="entry name" value="P-loop containing nucleotide triphosphate hydrolases"/>
    <property type="match status" value="2"/>
</dbReference>
<dbReference type="InterPro" id="IPR050079">
    <property type="entry name" value="DEAD_box_RNA_helicase"/>
</dbReference>
<dbReference type="GO" id="GO:0016787">
    <property type="term" value="F:hydrolase activity"/>
    <property type="evidence" value="ECO:0007669"/>
    <property type="project" value="UniProtKB-KW"/>
</dbReference>
<evidence type="ECO:0000313" key="12">
    <source>
        <dbReference type="EMBL" id="OGZ04743.1"/>
    </source>
</evidence>
<dbReference type="EMBL" id="MHLH01000002">
    <property type="protein sequence ID" value="OGZ04743.1"/>
    <property type="molecule type" value="Genomic_DNA"/>
</dbReference>
<dbReference type="InterPro" id="IPR000629">
    <property type="entry name" value="RNA-helicase_DEAD-box_CS"/>
</dbReference>
<dbReference type="PANTHER" id="PTHR47959">
    <property type="entry name" value="ATP-DEPENDENT RNA HELICASE RHLE-RELATED"/>
    <property type="match status" value="1"/>
</dbReference>
<comment type="caution">
    <text evidence="12">The sequence shown here is derived from an EMBL/GenBank/DDBJ whole genome shotgun (WGS) entry which is preliminary data.</text>
</comment>
<evidence type="ECO:0000259" key="11">
    <source>
        <dbReference type="PROSITE" id="PS51195"/>
    </source>
</evidence>
<evidence type="ECO:0000259" key="10">
    <source>
        <dbReference type="PROSITE" id="PS51194"/>
    </source>
</evidence>
<dbReference type="InterPro" id="IPR027417">
    <property type="entry name" value="P-loop_NTPase"/>
</dbReference>
<reference evidence="12 13" key="1">
    <citation type="journal article" date="2016" name="Nat. Commun.">
        <title>Thousands of microbial genomes shed light on interconnected biogeochemical processes in an aquifer system.</title>
        <authorList>
            <person name="Anantharaman K."/>
            <person name="Brown C.T."/>
            <person name="Hug L.A."/>
            <person name="Sharon I."/>
            <person name="Castelle C.J."/>
            <person name="Probst A.J."/>
            <person name="Thomas B.C."/>
            <person name="Singh A."/>
            <person name="Wilkins M.J."/>
            <person name="Karaoz U."/>
            <person name="Brodie E.L."/>
            <person name="Williams K.H."/>
            <person name="Hubbard S.S."/>
            <person name="Banfield J.F."/>
        </authorList>
    </citation>
    <scope>NUCLEOTIDE SEQUENCE [LARGE SCALE GENOMIC DNA]</scope>
</reference>
<dbReference type="CDD" id="cd18787">
    <property type="entry name" value="SF2_C_DEAD"/>
    <property type="match status" value="1"/>
</dbReference>
<feature type="region of interest" description="Disordered" evidence="8">
    <location>
        <begin position="1"/>
        <end position="56"/>
    </location>
</feature>
<dbReference type="Pfam" id="PF00271">
    <property type="entry name" value="Helicase_C"/>
    <property type="match status" value="1"/>
</dbReference>
<dbReference type="CDD" id="cd00268">
    <property type="entry name" value="DEADc"/>
    <property type="match status" value="1"/>
</dbReference>
<dbReference type="AlphaFoldDB" id="A0A1G2CTP8"/>
<evidence type="ECO:0000313" key="13">
    <source>
        <dbReference type="Proteomes" id="UP000178841"/>
    </source>
</evidence>